<dbReference type="GO" id="GO:0046872">
    <property type="term" value="F:metal ion binding"/>
    <property type="evidence" value="ECO:0007669"/>
    <property type="project" value="UniProtKB-KW"/>
</dbReference>
<dbReference type="AlphaFoldDB" id="A0A2U3LDG5"/>
<keyword evidence="2" id="KW-0479">Metal-binding</keyword>
<gene>
    <name evidence="3" type="primary">katN_2a</name>
    <name evidence="3" type="ORF">SBF1_4630002</name>
</gene>
<proteinExistence type="inferred from homology"/>
<organism evidence="3 4">
    <name type="scientific">Candidatus Desulfosporosinus infrequens</name>
    <dbReference type="NCBI Taxonomy" id="2043169"/>
    <lineage>
        <taxon>Bacteria</taxon>
        <taxon>Bacillati</taxon>
        <taxon>Bacillota</taxon>
        <taxon>Clostridia</taxon>
        <taxon>Eubacteriales</taxon>
        <taxon>Desulfitobacteriaceae</taxon>
        <taxon>Desulfosporosinus</taxon>
    </lineage>
</organism>
<dbReference type="GO" id="GO:0004096">
    <property type="term" value="F:catalase activity"/>
    <property type="evidence" value="ECO:0007669"/>
    <property type="project" value="UniProtKB-EC"/>
</dbReference>
<name>A0A2U3LDG5_9FIRM</name>
<dbReference type="SUPFAM" id="SSF47240">
    <property type="entry name" value="Ferritin-like"/>
    <property type="match status" value="1"/>
</dbReference>
<dbReference type="EMBL" id="OMOF01000405">
    <property type="protein sequence ID" value="SPF49880.1"/>
    <property type="molecule type" value="Genomic_DNA"/>
</dbReference>
<evidence type="ECO:0000313" key="3">
    <source>
        <dbReference type="EMBL" id="SPF49880.1"/>
    </source>
</evidence>
<dbReference type="InterPro" id="IPR012347">
    <property type="entry name" value="Ferritin-like"/>
</dbReference>
<accession>A0A2U3LDG5</accession>
<keyword evidence="3" id="KW-0575">Peroxidase</keyword>
<evidence type="ECO:0000256" key="2">
    <source>
        <dbReference type="PIRSR" id="PIRSR607760-1"/>
    </source>
</evidence>
<dbReference type="Gene3D" id="1.20.1260.10">
    <property type="match status" value="1"/>
</dbReference>
<evidence type="ECO:0000256" key="1">
    <source>
        <dbReference type="ARBA" id="ARBA00007644"/>
    </source>
</evidence>
<protein>
    <submittedName>
        <fullName evidence="3">Fragment of manganese-dependent catalase (Part 1/2)</fullName>
        <ecNumber evidence="3">1.11.1.6</ecNumber>
    </submittedName>
</protein>
<comment type="similarity">
    <text evidence="1">Belongs to the manganese catalase family.</text>
</comment>
<feature type="binding site" evidence="2">
    <location>
        <position position="35"/>
    </location>
    <ligand>
        <name>Mn(2+)</name>
        <dbReference type="ChEBI" id="CHEBI:29035"/>
        <label>1</label>
    </ligand>
</feature>
<dbReference type="InterPro" id="IPR007760">
    <property type="entry name" value="Mn_catalase"/>
</dbReference>
<dbReference type="Proteomes" id="UP000238916">
    <property type="component" value="Unassembled WGS sequence"/>
</dbReference>
<evidence type="ECO:0000313" key="4">
    <source>
        <dbReference type="Proteomes" id="UP000238916"/>
    </source>
</evidence>
<dbReference type="EC" id="1.11.1.6" evidence="3"/>
<sequence>MFNYRKRLFYPVHVERQDPIFAKVLLEHYAGRDSELSYTNITILRDIDNTSLYQCLLVL</sequence>
<dbReference type="Pfam" id="PF05067">
    <property type="entry name" value="Mn_catalase"/>
    <property type="match status" value="1"/>
</dbReference>
<keyword evidence="3" id="KW-0560">Oxidoreductase</keyword>
<keyword evidence="2" id="KW-0464">Manganese</keyword>
<dbReference type="InterPro" id="IPR009078">
    <property type="entry name" value="Ferritin-like_SF"/>
</dbReference>
<comment type="cofactor">
    <cofactor evidence="2">
        <name>Mn(2+)</name>
        <dbReference type="ChEBI" id="CHEBI:29035"/>
    </cofactor>
    <text evidence="2">Binds 2 manganese ions per subunit.</text>
</comment>
<reference evidence="4" key="1">
    <citation type="submission" date="2018-02" db="EMBL/GenBank/DDBJ databases">
        <authorList>
            <person name="Hausmann B."/>
        </authorList>
    </citation>
    <scope>NUCLEOTIDE SEQUENCE [LARGE SCALE GENOMIC DNA]</scope>
    <source>
        <strain evidence="4">Peat soil MAG SbF1</strain>
    </source>
</reference>